<dbReference type="PROSITE" id="PS51186">
    <property type="entry name" value="GNAT"/>
    <property type="match status" value="1"/>
</dbReference>
<dbReference type="GO" id="GO:0016747">
    <property type="term" value="F:acyltransferase activity, transferring groups other than amino-acyl groups"/>
    <property type="evidence" value="ECO:0007669"/>
    <property type="project" value="InterPro"/>
</dbReference>
<feature type="domain" description="N-acetyltransferase" evidence="1">
    <location>
        <begin position="2"/>
        <end position="163"/>
    </location>
</feature>
<dbReference type="InterPro" id="IPR016181">
    <property type="entry name" value="Acyl_CoA_acyltransferase"/>
</dbReference>
<dbReference type="AlphaFoldDB" id="A0A679J791"/>
<name>A0A679J791_VARPD</name>
<proteinExistence type="predicted"/>
<dbReference type="SUPFAM" id="SSF55729">
    <property type="entry name" value="Acyl-CoA N-acyltransferases (Nat)"/>
    <property type="match status" value="1"/>
</dbReference>
<sequence length="164" mass="18056">MLHIRAATEADWPALWSFLEPTFRRGDTYTFATDVTEPEVRHAWMTLPAGTFVACDDQGAVLGTYVIKPNQPGHGAHVSNCGYVVSEAARGLGVASALCEHSQQEALRMGFRAMQFNFVVSTNEGAVRLWRKLGFAIVGTLPGAFRHPQHGFVDAYVMFKQLQA</sequence>
<reference evidence="2" key="1">
    <citation type="submission" date="2019-12" db="EMBL/GenBank/DDBJ databases">
        <authorList>
            <person name="Cremers G."/>
        </authorList>
    </citation>
    <scope>NUCLEOTIDE SEQUENCE</scope>
    <source>
        <strain evidence="2">Vvax</strain>
    </source>
</reference>
<dbReference type="Gene3D" id="3.40.630.30">
    <property type="match status" value="1"/>
</dbReference>
<accession>A0A679J791</accession>
<dbReference type="InterPro" id="IPR000182">
    <property type="entry name" value="GNAT_dom"/>
</dbReference>
<dbReference type="PANTHER" id="PTHR43138">
    <property type="entry name" value="ACETYLTRANSFERASE, GNAT FAMILY"/>
    <property type="match status" value="1"/>
</dbReference>
<gene>
    <name evidence="2" type="ORF">VVAX_03929</name>
</gene>
<dbReference type="RefSeq" id="WP_339091490.1">
    <property type="nucleotide sequence ID" value="NZ_LR743507.1"/>
</dbReference>
<evidence type="ECO:0000259" key="1">
    <source>
        <dbReference type="PROSITE" id="PS51186"/>
    </source>
</evidence>
<protein>
    <recommendedName>
        <fullName evidence="1">N-acetyltransferase domain-containing protein</fullName>
    </recommendedName>
</protein>
<evidence type="ECO:0000313" key="2">
    <source>
        <dbReference type="EMBL" id="CAA2106820.1"/>
    </source>
</evidence>
<dbReference type="InterPro" id="IPR052742">
    <property type="entry name" value="Mito_N-acetyltransferase"/>
</dbReference>
<dbReference type="Pfam" id="PF00583">
    <property type="entry name" value="Acetyltransf_1"/>
    <property type="match status" value="1"/>
</dbReference>
<organism evidence="2">
    <name type="scientific">Variovorax paradoxus</name>
    <dbReference type="NCBI Taxonomy" id="34073"/>
    <lineage>
        <taxon>Bacteria</taxon>
        <taxon>Pseudomonadati</taxon>
        <taxon>Pseudomonadota</taxon>
        <taxon>Betaproteobacteria</taxon>
        <taxon>Burkholderiales</taxon>
        <taxon>Comamonadaceae</taxon>
        <taxon>Variovorax</taxon>
    </lineage>
</organism>
<dbReference type="PANTHER" id="PTHR43138:SF1">
    <property type="entry name" value="N-ACETYLTRANSFERASE ACA1"/>
    <property type="match status" value="1"/>
</dbReference>
<dbReference type="CDD" id="cd04301">
    <property type="entry name" value="NAT_SF"/>
    <property type="match status" value="1"/>
</dbReference>
<dbReference type="EMBL" id="LR743507">
    <property type="protein sequence ID" value="CAA2106820.1"/>
    <property type="molecule type" value="Genomic_DNA"/>
</dbReference>